<evidence type="ECO:0000313" key="1">
    <source>
        <dbReference type="EMBL" id="SCZ57859.1"/>
    </source>
</evidence>
<protein>
    <submittedName>
        <fullName evidence="1">Uncharacterized protein</fullName>
    </submittedName>
</protein>
<accession>A0A1G5Q9B2</accession>
<dbReference type="EMBL" id="FMWG01000003">
    <property type="protein sequence ID" value="SCZ57859.1"/>
    <property type="molecule type" value="Genomic_DNA"/>
</dbReference>
<dbReference type="AlphaFoldDB" id="A0A1G5Q9B2"/>
<dbReference type="Proteomes" id="UP000198767">
    <property type="component" value="Unassembled WGS sequence"/>
</dbReference>
<sequence length="192" mass="22268">MGFRICYLASEAPPEELVEKLGLNQGDHIDEMPDGDWWTAKLKSSGWTILWSEDEGFGKSAKEQVSKLSQKHRTYICEVNETCMWSSSELWQYGQQLWRVTHAGDGEDKFDLTEVGELPKAFAELKQRHFQTQKNTDENVDYIFEIPLDLPALEIGFRHEDHLETEDVEAFTIIYPNEPEKRPSLLSRIFGR</sequence>
<gene>
    <name evidence="1" type="ORF">SAMN04488118_103158</name>
</gene>
<dbReference type="OrthoDB" id="7277817at2"/>
<dbReference type="RefSeq" id="WP_139163173.1">
    <property type="nucleotide sequence ID" value="NZ_FMWG01000003.1"/>
</dbReference>
<proteinExistence type="predicted"/>
<dbReference type="STRING" id="1156985.SAMN04488118_103158"/>
<evidence type="ECO:0000313" key="2">
    <source>
        <dbReference type="Proteomes" id="UP000198767"/>
    </source>
</evidence>
<reference evidence="1 2" key="1">
    <citation type="submission" date="2016-10" db="EMBL/GenBank/DDBJ databases">
        <authorList>
            <person name="de Groot N.N."/>
        </authorList>
    </citation>
    <scope>NUCLEOTIDE SEQUENCE [LARGE SCALE GENOMIC DNA]</scope>
    <source>
        <strain evidence="1 2">U95</strain>
    </source>
</reference>
<keyword evidence="2" id="KW-1185">Reference proteome</keyword>
<organism evidence="1 2">
    <name type="scientific">Epibacterium ulvae</name>
    <dbReference type="NCBI Taxonomy" id="1156985"/>
    <lineage>
        <taxon>Bacteria</taxon>
        <taxon>Pseudomonadati</taxon>
        <taxon>Pseudomonadota</taxon>
        <taxon>Alphaproteobacteria</taxon>
        <taxon>Rhodobacterales</taxon>
        <taxon>Roseobacteraceae</taxon>
        <taxon>Epibacterium</taxon>
    </lineage>
</organism>
<name>A0A1G5Q9B2_9RHOB</name>